<comment type="caution">
    <text evidence="2">The sequence shown here is derived from an EMBL/GenBank/DDBJ whole genome shotgun (WGS) entry which is preliminary data.</text>
</comment>
<evidence type="ECO:0000313" key="3">
    <source>
        <dbReference type="Proteomes" id="UP001447188"/>
    </source>
</evidence>
<feature type="compositionally biased region" description="Basic and acidic residues" evidence="1">
    <location>
        <begin position="23"/>
        <end position="44"/>
    </location>
</feature>
<dbReference type="EMBL" id="JBBBZM010000169">
    <property type="protein sequence ID" value="KAL0632438.1"/>
    <property type="molecule type" value="Genomic_DNA"/>
</dbReference>
<feature type="compositionally biased region" description="Basic and acidic residues" evidence="1">
    <location>
        <begin position="1"/>
        <end position="14"/>
    </location>
</feature>
<name>A0ABR3G9D6_9PEZI</name>
<evidence type="ECO:0000313" key="2">
    <source>
        <dbReference type="EMBL" id="KAL0632438.1"/>
    </source>
</evidence>
<protein>
    <submittedName>
        <fullName evidence="2">Uncharacterized protein</fullName>
    </submittedName>
</protein>
<organism evidence="2 3">
    <name type="scientific">Discina gigas</name>
    <dbReference type="NCBI Taxonomy" id="1032678"/>
    <lineage>
        <taxon>Eukaryota</taxon>
        <taxon>Fungi</taxon>
        <taxon>Dikarya</taxon>
        <taxon>Ascomycota</taxon>
        <taxon>Pezizomycotina</taxon>
        <taxon>Pezizomycetes</taxon>
        <taxon>Pezizales</taxon>
        <taxon>Discinaceae</taxon>
        <taxon>Discina</taxon>
    </lineage>
</organism>
<evidence type="ECO:0000256" key="1">
    <source>
        <dbReference type="SAM" id="MobiDB-lite"/>
    </source>
</evidence>
<sequence>MKLRTREVQRDTTPRRLSGKSSAGRDRYNSNSTEGDRSDRDTEMTRFTNTTNTTNTQLHKIVSIVGRMERDYQTECIEKQLRATRRMNTTILLFWEISDPGFVFAASVTDQDVLDNLFVGDATQRSFVVHFLRRFIWATRALEATRDQLTAAANTIAETQVITETITNAFTASSLPLAWAAIKVQIVWLKNLQNASGNDKASLRDLTKWSTIASEFRTELSEIMFPGQCKTSDELRQEFHNTKAAAAYGDLSDIYDVLSLPHDTTREQLITKLTELTLSRQEHEHTCPVFSLSPSQKDLPRFSGVLDEYAGWAFQVDLLFSWTSLLASPSPELAITSMLAKIGETYFDAKAVDTARAELDKRTPMGCFYCKI</sequence>
<keyword evidence="3" id="KW-1185">Reference proteome</keyword>
<reference evidence="2 3" key="1">
    <citation type="submission" date="2024-02" db="EMBL/GenBank/DDBJ databases">
        <title>Discinaceae phylogenomics.</title>
        <authorList>
            <person name="Dirks A.C."/>
            <person name="James T.Y."/>
        </authorList>
    </citation>
    <scope>NUCLEOTIDE SEQUENCE [LARGE SCALE GENOMIC DNA]</scope>
    <source>
        <strain evidence="2 3">ACD0624</strain>
    </source>
</reference>
<dbReference type="Proteomes" id="UP001447188">
    <property type="component" value="Unassembled WGS sequence"/>
</dbReference>
<accession>A0ABR3G9D6</accession>
<proteinExistence type="predicted"/>
<gene>
    <name evidence="2" type="ORF">Q9L58_008691</name>
</gene>
<feature type="region of interest" description="Disordered" evidence="1">
    <location>
        <begin position="1"/>
        <end position="48"/>
    </location>
</feature>